<accession>A0A0A9EPI5</accession>
<dbReference type="AlphaFoldDB" id="A0A0A9EPI5"/>
<reference evidence="1" key="1">
    <citation type="submission" date="2014-09" db="EMBL/GenBank/DDBJ databases">
        <authorList>
            <person name="Magalhaes I.L.F."/>
            <person name="Oliveira U."/>
            <person name="Santos F.R."/>
            <person name="Vidigal T.H.D.A."/>
            <person name="Brescovit A.D."/>
            <person name="Santos A.J."/>
        </authorList>
    </citation>
    <scope>NUCLEOTIDE SEQUENCE</scope>
    <source>
        <tissue evidence="1">Shoot tissue taken approximately 20 cm above the soil surface</tissue>
    </source>
</reference>
<organism evidence="1">
    <name type="scientific">Arundo donax</name>
    <name type="common">Giant reed</name>
    <name type="synonym">Donax arundinaceus</name>
    <dbReference type="NCBI Taxonomy" id="35708"/>
    <lineage>
        <taxon>Eukaryota</taxon>
        <taxon>Viridiplantae</taxon>
        <taxon>Streptophyta</taxon>
        <taxon>Embryophyta</taxon>
        <taxon>Tracheophyta</taxon>
        <taxon>Spermatophyta</taxon>
        <taxon>Magnoliopsida</taxon>
        <taxon>Liliopsida</taxon>
        <taxon>Poales</taxon>
        <taxon>Poaceae</taxon>
        <taxon>PACMAD clade</taxon>
        <taxon>Arundinoideae</taxon>
        <taxon>Arundineae</taxon>
        <taxon>Arundo</taxon>
    </lineage>
</organism>
<protein>
    <submittedName>
        <fullName evidence="1">Uncharacterized protein</fullName>
    </submittedName>
</protein>
<name>A0A0A9EPI5_ARUDO</name>
<dbReference type="EMBL" id="GBRH01195286">
    <property type="protein sequence ID" value="JAE02610.1"/>
    <property type="molecule type" value="Transcribed_RNA"/>
</dbReference>
<evidence type="ECO:0000313" key="1">
    <source>
        <dbReference type="EMBL" id="JAE02610.1"/>
    </source>
</evidence>
<reference evidence="1" key="2">
    <citation type="journal article" date="2015" name="Data Brief">
        <title>Shoot transcriptome of the giant reed, Arundo donax.</title>
        <authorList>
            <person name="Barrero R.A."/>
            <person name="Guerrero F.D."/>
            <person name="Moolhuijzen P."/>
            <person name="Goolsby J.A."/>
            <person name="Tidwell J."/>
            <person name="Bellgard S.E."/>
            <person name="Bellgard M.I."/>
        </authorList>
    </citation>
    <scope>NUCLEOTIDE SEQUENCE</scope>
    <source>
        <tissue evidence="1">Shoot tissue taken approximately 20 cm above the soil surface</tissue>
    </source>
</reference>
<sequence length="76" mass="8281">MELPFALEIGLLSTSIEHDARVRLRWHGKSSSSITAGVKQALFEGEMDVPVSESSIICGTSGRHSMRTFSQFGCLP</sequence>
<proteinExistence type="predicted"/>